<keyword evidence="5 6" id="KW-0408">Iron</keyword>
<dbReference type="Proteomes" id="UP000050413">
    <property type="component" value="Unassembled WGS sequence"/>
</dbReference>
<dbReference type="InterPro" id="IPR002327">
    <property type="entry name" value="Cyt_c_1A/1B"/>
</dbReference>
<evidence type="ECO:0000313" key="11">
    <source>
        <dbReference type="Proteomes" id="UP000050413"/>
    </source>
</evidence>
<keyword evidence="1" id="KW-0813">Transport</keyword>
<evidence type="ECO:0000313" key="10">
    <source>
        <dbReference type="EMBL" id="KPP91638.1"/>
    </source>
</evidence>
<reference evidence="10 11" key="1">
    <citation type="submission" date="2015-09" db="EMBL/GenBank/DDBJ databases">
        <title>Identification and resolution of microdiversity through metagenomic sequencing of parallel consortia.</title>
        <authorList>
            <person name="Nelson W.C."/>
            <person name="Romine M.F."/>
            <person name="Lindemann S.R."/>
        </authorList>
    </citation>
    <scope>NUCLEOTIDE SEQUENCE [LARGE SCALE GENOMIC DNA]</scope>
    <source>
        <strain evidence="10">HL-91</strain>
    </source>
</reference>
<proteinExistence type="predicted"/>
<keyword evidence="2 6" id="KW-0349">Heme</keyword>
<dbReference type="GO" id="GO:0046872">
    <property type="term" value="F:metal ion binding"/>
    <property type="evidence" value="ECO:0007669"/>
    <property type="project" value="UniProtKB-KW"/>
</dbReference>
<dbReference type="OrthoDB" id="9805828at2"/>
<dbReference type="Gene3D" id="1.10.760.10">
    <property type="entry name" value="Cytochrome c-like domain"/>
    <property type="match status" value="2"/>
</dbReference>
<feature type="domain" description="Cytochrome c" evidence="8">
    <location>
        <begin position="29"/>
        <end position="133"/>
    </location>
</feature>
<evidence type="ECO:0000256" key="1">
    <source>
        <dbReference type="ARBA" id="ARBA00022448"/>
    </source>
</evidence>
<evidence type="ECO:0000256" key="6">
    <source>
        <dbReference type="PROSITE-ProRule" id="PRU00433"/>
    </source>
</evidence>
<keyword evidence="7" id="KW-0732">Signal</keyword>
<dbReference type="InterPro" id="IPR036909">
    <property type="entry name" value="Cyt_c-like_dom_sf"/>
</dbReference>
<keyword evidence="12" id="KW-1185">Reference proteome</keyword>
<evidence type="ECO:0000256" key="5">
    <source>
        <dbReference type="ARBA" id="ARBA00023004"/>
    </source>
</evidence>
<dbReference type="PATRIC" id="fig|1666912.4.peg.1259"/>
<dbReference type="PRINTS" id="PR00604">
    <property type="entry name" value="CYTCHRMECIAB"/>
</dbReference>
<dbReference type="SUPFAM" id="SSF46626">
    <property type="entry name" value="Cytochrome c"/>
    <property type="match status" value="2"/>
</dbReference>
<dbReference type="STRING" id="1666912.Ga0058931_2578"/>
<evidence type="ECO:0000256" key="7">
    <source>
        <dbReference type="SAM" id="SignalP"/>
    </source>
</evidence>
<evidence type="ECO:0000256" key="2">
    <source>
        <dbReference type="ARBA" id="ARBA00022617"/>
    </source>
</evidence>
<dbReference type="PROSITE" id="PS51007">
    <property type="entry name" value="CYTC"/>
    <property type="match status" value="2"/>
</dbReference>
<sequence length="239" mass="26064">MKGPLLSLAICIGAVSAPVASLAQAVPIGDPEAGAEVYRRECASCHQIGEGAVHRIGPHLNQIFDRGAGSHDDFRYSGALERQGRDGLRWDLARLHAYIENPRALVSGTRMSYRGLKDEERRANLIAYLRAFSDQPQNIPEAAPTALRPEVDLSPETLAIAGDVEYGEYLSQECTTCHQRSGANEGIPGIVGWPQEDFVVAMHAYKEKLRPHEVMQSIASRLGDEEIAALAAYFAALEE</sequence>
<feature type="domain" description="Cytochrome c" evidence="8">
    <location>
        <begin position="162"/>
        <end position="238"/>
    </location>
</feature>
<evidence type="ECO:0000259" key="8">
    <source>
        <dbReference type="PROSITE" id="PS51007"/>
    </source>
</evidence>
<dbReference type="RefSeq" id="WP_072246674.1">
    <property type="nucleotide sequence ID" value="NZ_FBYC01000004.1"/>
</dbReference>
<organism evidence="10 11">
    <name type="scientific">Roseibaca calidilacus</name>
    <dbReference type="NCBI Taxonomy" id="1666912"/>
    <lineage>
        <taxon>Bacteria</taxon>
        <taxon>Pseudomonadati</taxon>
        <taxon>Pseudomonadota</taxon>
        <taxon>Alphaproteobacteria</taxon>
        <taxon>Rhodobacterales</taxon>
        <taxon>Paracoccaceae</taxon>
        <taxon>Roseinatronobacter</taxon>
    </lineage>
</organism>
<evidence type="ECO:0000256" key="4">
    <source>
        <dbReference type="ARBA" id="ARBA00022982"/>
    </source>
</evidence>
<keyword evidence="4" id="KW-0249">Electron transport</keyword>
<dbReference type="GO" id="GO:0009055">
    <property type="term" value="F:electron transfer activity"/>
    <property type="evidence" value="ECO:0007669"/>
    <property type="project" value="InterPro"/>
</dbReference>
<dbReference type="Pfam" id="PF00034">
    <property type="entry name" value="Cytochrom_C"/>
    <property type="match status" value="1"/>
</dbReference>
<evidence type="ECO:0000313" key="9">
    <source>
        <dbReference type="EMBL" id="CUX82775.1"/>
    </source>
</evidence>
<gene>
    <name evidence="10" type="primary">soxD-2</name>
    <name evidence="9" type="ORF">Ga0058931_2578</name>
    <name evidence="10" type="ORF">HLUCCA05_00580</name>
</gene>
<comment type="caution">
    <text evidence="10">The sequence shown here is derived from an EMBL/GenBank/DDBJ whole genome shotgun (WGS) entry which is preliminary data.</text>
</comment>
<reference evidence="9 12" key="2">
    <citation type="submission" date="2016-01" db="EMBL/GenBank/DDBJ databases">
        <authorList>
            <person name="Varghese N."/>
        </authorList>
    </citation>
    <scope>NUCLEOTIDE SEQUENCE [LARGE SCALE GENOMIC DNA]</scope>
    <source>
        <strain evidence="9 12">HL-91</strain>
    </source>
</reference>
<feature type="signal peptide" evidence="7">
    <location>
        <begin position="1"/>
        <end position="25"/>
    </location>
</feature>
<dbReference type="InterPro" id="IPR009056">
    <property type="entry name" value="Cyt_c-like_dom"/>
</dbReference>
<evidence type="ECO:0000256" key="3">
    <source>
        <dbReference type="ARBA" id="ARBA00022723"/>
    </source>
</evidence>
<dbReference type="EMBL" id="LJSG01000013">
    <property type="protein sequence ID" value="KPP91638.1"/>
    <property type="molecule type" value="Genomic_DNA"/>
</dbReference>
<dbReference type="PANTHER" id="PTHR11961">
    <property type="entry name" value="CYTOCHROME C"/>
    <property type="match status" value="1"/>
</dbReference>
<evidence type="ECO:0000313" key="12">
    <source>
        <dbReference type="Proteomes" id="UP000182045"/>
    </source>
</evidence>
<keyword evidence="3 6" id="KW-0479">Metal-binding</keyword>
<dbReference type="GO" id="GO:0020037">
    <property type="term" value="F:heme binding"/>
    <property type="evidence" value="ECO:0007669"/>
    <property type="project" value="InterPro"/>
</dbReference>
<dbReference type="EMBL" id="FBYC01000004">
    <property type="protein sequence ID" value="CUX82775.1"/>
    <property type="molecule type" value="Genomic_DNA"/>
</dbReference>
<protein>
    <submittedName>
        <fullName evidence="9 10">Cytochrome c</fullName>
    </submittedName>
</protein>
<dbReference type="Proteomes" id="UP000182045">
    <property type="component" value="Unassembled WGS sequence"/>
</dbReference>
<dbReference type="AlphaFoldDB" id="A0A0P7WBR2"/>
<feature type="chain" id="PRO_5010190233" evidence="7">
    <location>
        <begin position="26"/>
        <end position="239"/>
    </location>
</feature>
<accession>A0A0P7WBR2</accession>
<name>A0A0P7WBR2_9RHOB</name>